<proteinExistence type="inferred from homology"/>
<dbReference type="PRINTS" id="PR00081">
    <property type="entry name" value="GDHRDH"/>
</dbReference>
<name>A0ABU0SK72_9ACTN</name>
<dbReference type="InterPro" id="IPR002347">
    <property type="entry name" value="SDR_fam"/>
</dbReference>
<evidence type="ECO:0000313" key="4">
    <source>
        <dbReference type="EMBL" id="MDQ1023111.1"/>
    </source>
</evidence>
<organism evidence="4 5">
    <name type="scientific">Streptomyces umbrinus</name>
    <dbReference type="NCBI Taxonomy" id="67370"/>
    <lineage>
        <taxon>Bacteria</taxon>
        <taxon>Bacillati</taxon>
        <taxon>Actinomycetota</taxon>
        <taxon>Actinomycetes</taxon>
        <taxon>Kitasatosporales</taxon>
        <taxon>Streptomycetaceae</taxon>
        <taxon>Streptomyces</taxon>
        <taxon>Streptomyces phaeochromogenes group</taxon>
    </lineage>
</organism>
<evidence type="ECO:0000256" key="1">
    <source>
        <dbReference type="ARBA" id="ARBA00006484"/>
    </source>
</evidence>
<dbReference type="PRINTS" id="PR00080">
    <property type="entry name" value="SDRFAMILY"/>
</dbReference>
<dbReference type="EMBL" id="JAUSZI010000002">
    <property type="protein sequence ID" value="MDQ1023111.1"/>
    <property type="molecule type" value="Genomic_DNA"/>
</dbReference>
<dbReference type="CDD" id="cd05374">
    <property type="entry name" value="17beta-HSD-like_SDR_c"/>
    <property type="match status" value="1"/>
</dbReference>
<reference evidence="4 5" key="1">
    <citation type="submission" date="2023-07" db="EMBL/GenBank/DDBJ databases">
        <title>Comparative genomics of wheat-associated soil bacteria to identify genetic determinants of phenazine resistance.</title>
        <authorList>
            <person name="Mouncey N."/>
        </authorList>
    </citation>
    <scope>NUCLEOTIDE SEQUENCE [LARGE SCALE GENOMIC DNA]</scope>
    <source>
        <strain evidence="4 5">V2I4</strain>
    </source>
</reference>
<keyword evidence="5" id="KW-1185">Reference proteome</keyword>
<dbReference type="Pfam" id="PF00106">
    <property type="entry name" value="adh_short"/>
    <property type="match status" value="1"/>
</dbReference>
<keyword evidence="2" id="KW-0560">Oxidoreductase</keyword>
<dbReference type="SUPFAM" id="SSF51735">
    <property type="entry name" value="NAD(P)-binding Rossmann-fold domains"/>
    <property type="match status" value="1"/>
</dbReference>
<sequence length="310" mass="32691">MAATRLCRRLAGERGSRPVHRAVHVTHGPPQKVSAMPSTWLITGATSGFGRLVAERALAGGAHVIAVGRRRDRLAELAESAPHGQVTPDTLDITAPDAQDVLAEAVRSAGGLDVLVNNAGYGLFGAVEQVDADAARAIFDTNVLANLAVLRATLPALRAARGRILQTSSLIGQFAWLSSGLYSASKGAVELISEALAHELAPTGVKVTIIEPGTYATEFSTSLQVIAPNDVYLPTVGQFLTDFSALPPEAFGDPDTVADAIMAVAELDEPPLRLAVGADAFEHIRASLRSRLAELERWESFPRVPVGERA</sequence>
<gene>
    <name evidence="4" type="ORF">QF035_000693</name>
</gene>
<dbReference type="InterPro" id="IPR036291">
    <property type="entry name" value="NAD(P)-bd_dom_sf"/>
</dbReference>
<dbReference type="InterPro" id="IPR020904">
    <property type="entry name" value="Sc_DH/Rdtase_CS"/>
</dbReference>
<dbReference type="PANTHER" id="PTHR43976:SF16">
    <property type="entry name" value="SHORT-CHAIN DEHYDROGENASE_REDUCTASE FAMILY PROTEIN"/>
    <property type="match status" value="1"/>
</dbReference>
<dbReference type="Gene3D" id="3.40.50.720">
    <property type="entry name" value="NAD(P)-binding Rossmann-like Domain"/>
    <property type="match status" value="1"/>
</dbReference>
<dbReference type="Proteomes" id="UP001230328">
    <property type="component" value="Unassembled WGS sequence"/>
</dbReference>
<evidence type="ECO:0000256" key="2">
    <source>
        <dbReference type="ARBA" id="ARBA00023002"/>
    </source>
</evidence>
<comment type="similarity">
    <text evidence="1 3">Belongs to the short-chain dehydrogenases/reductases (SDR) family.</text>
</comment>
<accession>A0ABU0SK72</accession>
<dbReference type="PROSITE" id="PS00061">
    <property type="entry name" value="ADH_SHORT"/>
    <property type="match status" value="1"/>
</dbReference>
<protein>
    <submittedName>
        <fullName evidence="4">NAD(P)-dependent dehydrogenase (Short-subunit alcohol dehydrogenase family)</fullName>
    </submittedName>
</protein>
<evidence type="ECO:0000256" key="3">
    <source>
        <dbReference type="RuleBase" id="RU000363"/>
    </source>
</evidence>
<comment type="caution">
    <text evidence="4">The sequence shown here is derived from an EMBL/GenBank/DDBJ whole genome shotgun (WGS) entry which is preliminary data.</text>
</comment>
<dbReference type="InterPro" id="IPR051911">
    <property type="entry name" value="SDR_oxidoreductase"/>
</dbReference>
<evidence type="ECO:0000313" key="5">
    <source>
        <dbReference type="Proteomes" id="UP001230328"/>
    </source>
</evidence>
<dbReference type="PANTHER" id="PTHR43976">
    <property type="entry name" value="SHORT CHAIN DEHYDROGENASE"/>
    <property type="match status" value="1"/>
</dbReference>